<sequence length="295" mass="33529">MIIDPATIAQKYINEVCKEITRKELNINILGLIATKDKPSISYAKATQKRFADAGINYDLQRIERLDLEKAIDEANKNPTIHGIFIYFPVFNNQQDDYLRNQVDYHKDIEAGSLYWTRKLYTNDRLAGRDSIHKALLPCTPLAVVKLLTEIGRYDGHHKPLEHKKVTIFNRSEVIGRPLAVMMSNDGAEVYSFDVNGPLLFENARAYETKITRAEALKESQIVITGVPNSDFTLIKSEEISDGTICVNFSSLNNFADDITTKADTFVPRIGPMTVAMCMRNTLRIYQNYQEQTNV</sequence>
<dbReference type="GO" id="GO:0005829">
    <property type="term" value="C:cytosol"/>
    <property type="evidence" value="ECO:0007669"/>
    <property type="project" value="TreeGrafter"/>
</dbReference>
<evidence type="ECO:0000256" key="3">
    <source>
        <dbReference type="ARBA" id="ARBA00022755"/>
    </source>
</evidence>
<feature type="domain" description="Tetrahydrofolate dehydrogenase/cyclohydrolase catalytic" evidence="7">
    <location>
        <begin position="3"/>
        <end position="110"/>
    </location>
</feature>
<name>A0A520S3N2_9GAMM</name>
<accession>A0A520S3N2</accession>
<gene>
    <name evidence="9" type="ORF">EVA68_02440</name>
</gene>
<dbReference type="GO" id="GO:0009113">
    <property type="term" value="P:purine nucleobase biosynthetic process"/>
    <property type="evidence" value="ECO:0007669"/>
    <property type="project" value="TreeGrafter"/>
</dbReference>
<dbReference type="Gene3D" id="3.40.50.720">
    <property type="entry name" value="NAD(P)-binding Rossmann-like Domain"/>
    <property type="match status" value="1"/>
</dbReference>
<dbReference type="Pfam" id="PF02882">
    <property type="entry name" value="THF_DHG_CYH_C"/>
    <property type="match status" value="1"/>
</dbReference>
<dbReference type="PANTHER" id="PTHR48099">
    <property type="entry name" value="C-1-TETRAHYDROFOLATE SYNTHASE, CYTOPLASMIC-RELATED"/>
    <property type="match status" value="1"/>
</dbReference>
<keyword evidence="6" id="KW-0486">Methionine biosynthesis</keyword>
<evidence type="ECO:0000259" key="8">
    <source>
        <dbReference type="Pfam" id="PF02882"/>
    </source>
</evidence>
<evidence type="ECO:0000256" key="5">
    <source>
        <dbReference type="ARBA" id="ARBA00023102"/>
    </source>
</evidence>
<dbReference type="PRINTS" id="PR00085">
    <property type="entry name" value="THFDHDRGNASE"/>
</dbReference>
<keyword evidence="2" id="KW-0028">Amino-acid biosynthesis</keyword>
<keyword evidence="4" id="KW-0560">Oxidoreductase</keyword>
<dbReference type="GO" id="GO:0009086">
    <property type="term" value="P:methionine biosynthetic process"/>
    <property type="evidence" value="ECO:0007669"/>
    <property type="project" value="UniProtKB-KW"/>
</dbReference>
<dbReference type="GO" id="GO:0004477">
    <property type="term" value="F:methenyltetrahydrofolate cyclohydrolase activity"/>
    <property type="evidence" value="ECO:0007669"/>
    <property type="project" value="TreeGrafter"/>
</dbReference>
<dbReference type="Gene3D" id="3.40.50.10860">
    <property type="entry name" value="Leucine Dehydrogenase, chain A, domain 1"/>
    <property type="match status" value="1"/>
</dbReference>
<dbReference type="SUPFAM" id="SSF53223">
    <property type="entry name" value="Aminoacid dehydrogenase-like, N-terminal domain"/>
    <property type="match status" value="1"/>
</dbReference>
<proteinExistence type="predicted"/>
<keyword evidence="1" id="KW-0554">One-carbon metabolism</keyword>
<dbReference type="SUPFAM" id="SSF51735">
    <property type="entry name" value="NAD(P)-binding Rossmann-fold domains"/>
    <property type="match status" value="1"/>
</dbReference>
<keyword evidence="9" id="KW-0378">Hydrolase</keyword>
<dbReference type="InterPro" id="IPR020630">
    <property type="entry name" value="THF_DH/CycHdrlase_cat_dom"/>
</dbReference>
<dbReference type="InterPro" id="IPR020631">
    <property type="entry name" value="THF_DH/CycHdrlase_NAD-bd_dom"/>
</dbReference>
<evidence type="ECO:0000313" key="10">
    <source>
        <dbReference type="Proteomes" id="UP000316199"/>
    </source>
</evidence>
<feature type="domain" description="Tetrahydrofolate dehydrogenase/cyclohydrolase NAD(P)-binding" evidence="8">
    <location>
        <begin position="138"/>
        <end position="288"/>
    </location>
</feature>
<keyword evidence="3" id="KW-0658">Purine biosynthesis</keyword>
<dbReference type="PANTHER" id="PTHR48099:SF3">
    <property type="entry name" value="METHYLENETETRAHYDROFOLATE DEHYDROGENASE [NAD(+)]"/>
    <property type="match status" value="1"/>
</dbReference>
<protein>
    <submittedName>
        <fullName evidence="9">Bifunctional methylenetetrahydrofolate dehydrogenase/methenyltetrahydrofolate cyclohydrolase</fullName>
    </submittedName>
</protein>
<organism evidence="9 10">
    <name type="scientific">OM182 bacterium</name>
    <dbReference type="NCBI Taxonomy" id="2510334"/>
    <lineage>
        <taxon>Bacteria</taxon>
        <taxon>Pseudomonadati</taxon>
        <taxon>Pseudomonadota</taxon>
        <taxon>Gammaproteobacteria</taxon>
        <taxon>OMG group</taxon>
        <taxon>OM182 clade</taxon>
    </lineage>
</organism>
<evidence type="ECO:0000313" key="9">
    <source>
        <dbReference type="EMBL" id="RZO77090.1"/>
    </source>
</evidence>
<evidence type="ECO:0000256" key="6">
    <source>
        <dbReference type="ARBA" id="ARBA00023167"/>
    </source>
</evidence>
<reference evidence="9 10" key="1">
    <citation type="submission" date="2019-02" db="EMBL/GenBank/DDBJ databases">
        <title>Prokaryotic population dynamics and viral predation in marine succession experiment using metagenomics: the confinement effect.</title>
        <authorList>
            <person name="Haro-Moreno J.M."/>
            <person name="Rodriguez-Valera F."/>
            <person name="Lopez-Perez M."/>
        </authorList>
    </citation>
    <scope>NUCLEOTIDE SEQUENCE [LARGE SCALE GENOMIC DNA]</scope>
    <source>
        <strain evidence="9">MED-G157</strain>
    </source>
</reference>
<dbReference type="GO" id="GO:0006164">
    <property type="term" value="P:purine nucleotide biosynthetic process"/>
    <property type="evidence" value="ECO:0007669"/>
    <property type="project" value="UniProtKB-KW"/>
</dbReference>
<keyword evidence="5" id="KW-0368">Histidine biosynthesis</keyword>
<dbReference type="AlphaFoldDB" id="A0A520S3N2"/>
<dbReference type="GO" id="GO:0004487">
    <property type="term" value="F:methylenetetrahydrofolate dehydrogenase (NAD+) activity"/>
    <property type="evidence" value="ECO:0007669"/>
    <property type="project" value="TreeGrafter"/>
</dbReference>
<dbReference type="Pfam" id="PF00763">
    <property type="entry name" value="THF_DHG_CYH"/>
    <property type="match status" value="1"/>
</dbReference>
<dbReference type="GO" id="GO:0004488">
    <property type="term" value="F:methylenetetrahydrofolate dehydrogenase (NADP+) activity"/>
    <property type="evidence" value="ECO:0007669"/>
    <property type="project" value="InterPro"/>
</dbReference>
<evidence type="ECO:0000256" key="4">
    <source>
        <dbReference type="ARBA" id="ARBA00023002"/>
    </source>
</evidence>
<dbReference type="InterPro" id="IPR036291">
    <property type="entry name" value="NAD(P)-bd_dom_sf"/>
</dbReference>
<evidence type="ECO:0000256" key="2">
    <source>
        <dbReference type="ARBA" id="ARBA00022605"/>
    </source>
</evidence>
<comment type="caution">
    <text evidence="9">The sequence shown here is derived from an EMBL/GenBank/DDBJ whole genome shotgun (WGS) entry which is preliminary data.</text>
</comment>
<dbReference type="GO" id="GO:0000105">
    <property type="term" value="P:L-histidine biosynthetic process"/>
    <property type="evidence" value="ECO:0007669"/>
    <property type="project" value="UniProtKB-KW"/>
</dbReference>
<dbReference type="InterPro" id="IPR000672">
    <property type="entry name" value="THF_DH/CycHdrlase"/>
</dbReference>
<dbReference type="Proteomes" id="UP000316199">
    <property type="component" value="Unassembled WGS sequence"/>
</dbReference>
<evidence type="ECO:0000256" key="1">
    <source>
        <dbReference type="ARBA" id="ARBA00022563"/>
    </source>
</evidence>
<evidence type="ECO:0000259" key="7">
    <source>
        <dbReference type="Pfam" id="PF00763"/>
    </source>
</evidence>
<dbReference type="InterPro" id="IPR046346">
    <property type="entry name" value="Aminoacid_DH-like_N_sf"/>
</dbReference>
<dbReference type="EMBL" id="SHAG01000005">
    <property type="protein sequence ID" value="RZO77090.1"/>
    <property type="molecule type" value="Genomic_DNA"/>
</dbReference>
<dbReference type="GO" id="GO:0035999">
    <property type="term" value="P:tetrahydrofolate interconversion"/>
    <property type="evidence" value="ECO:0007669"/>
    <property type="project" value="TreeGrafter"/>
</dbReference>